<dbReference type="RefSeq" id="WP_207862678.1">
    <property type="nucleotide sequence ID" value="NZ_JAFREP010000041.1"/>
</dbReference>
<feature type="compositionally biased region" description="Low complexity" evidence="5">
    <location>
        <begin position="290"/>
        <end position="301"/>
    </location>
</feature>
<comment type="subcellular location">
    <subcellularLocation>
        <location evidence="1">Membrane</location>
    </subcellularLocation>
</comment>
<feature type="region of interest" description="Disordered" evidence="5">
    <location>
        <begin position="276"/>
        <end position="307"/>
    </location>
</feature>
<name>A0A8J7QR70_9BACT</name>
<keyword evidence="4 6" id="KW-0472">Membrane</keyword>
<accession>A0A8J7QR70</accession>
<dbReference type="Gene3D" id="2.30.30.60">
    <property type="match status" value="1"/>
</dbReference>
<dbReference type="GO" id="GO:0016020">
    <property type="term" value="C:membrane"/>
    <property type="evidence" value="ECO:0007669"/>
    <property type="project" value="UniProtKB-SubCell"/>
</dbReference>
<evidence type="ECO:0000256" key="6">
    <source>
        <dbReference type="SAM" id="Phobius"/>
    </source>
</evidence>
<proteinExistence type="predicted"/>
<organism evidence="8 9">
    <name type="scientific">Acanthopleuribacter pedis</name>
    <dbReference type="NCBI Taxonomy" id="442870"/>
    <lineage>
        <taxon>Bacteria</taxon>
        <taxon>Pseudomonadati</taxon>
        <taxon>Acidobacteriota</taxon>
        <taxon>Holophagae</taxon>
        <taxon>Acanthopleuribacterales</taxon>
        <taxon>Acanthopleuribacteraceae</taxon>
        <taxon>Acanthopleuribacter</taxon>
    </lineage>
</organism>
<dbReference type="Pfam" id="PF00924">
    <property type="entry name" value="MS_channel_2nd"/>
    <property type="match status" value="1"/>
</dbReference>
<evidence type="ECO:0000256" key="4">
    <source>
        <dbReference type="ARBA" id="ARBA00023136"/>
    </source>
</evidence>
<dbReference type="InterPro" id="IPR010920">
    <property type="entry name" value="LSM_dom_sf"/>
</dbReference>
<keyword evidence="3 6" id="KW-1133">Transmembrane helix</keyword>
<evidence type="ECO:0000256" key="1">
    <source>
        <dbReference type="ARBA" id="ARBA00004370"/>
    </source>
</evidence>
<dbReference type="EMBL" id="JAFREP010000041">
    <property type="protein sequence ID" value="MBO1322705.1"/>
    <property type="molecule type" value="Genomic_DNA"/>
</dbReference>
<evidence type="ECO:0000259" key="7">
    <source>
        <dbReference type="Pfam" id="PF00924"/>
    </source>
</evidence>
<dbReference type="PANTHER" id="PTHR30566">
    <property type="entry name" value="YNAI-RELATED MECHANOSENSITIVE ION CHANNEL"/>
    <property type="match status" value="1"/>
</dbReference>
<evidence type="ECO:0000256" key="3">
    <source>
        <dbReference type="ARBA" id="ARBA00022989"/>
    </source>
</evidence>
<dbReference type="AlphaFoldDB" id="A0A8J7QR70"/>
<keyword evidence="9" id="KW-1185">Reference proteome</keyword>
<dbReference type="Proteomes" id="UP000664417">
    <property type="component" value="Unassembled WGS sequence"/>
</dbReference>
<dbReference type="SUPFAM" id="SSF50182">
    <property type="entry name" value="Sm-like ribonucleoproteins"/>
    <property type="match status" value="1"/>
</dbReference>
<comment type="caution">
    <text evidence="8">The sequence shown here is derived from an EMBL/GenBank/DDBJ whole genome shotgun (WGS) entry which is preliminary data.</text>
</comment>
<evidence type="ECO:0000256" key="5">
    <source>
        <dbReference type="SAM" id="MobiDB-lite"/>
    </source>
</evidence>
<keyword evidence="2 6" id="KW-0812">Transmembrane</keyword>
<gene>
    <name evidence="8" type="ORF">J3U88_29795</name>
</gene>
<feature type="domain" description="Mechanosensitive ion channel MscS" evidence="7">
    <location>
        <begin position="98"/>
        <end position="171"/>
    </location>
</feature>
<evidence type="ECO:0000313" key="9">
    <source>
        <dbReference type="Proteomes" id="UP000664417"/>
    </source>
</evidence>
<feature type="compositionally biased region" description="Basic and acidic residues" evidence="5">
    <location>
        <begin position="280"/>
        <end position="289"/>
    </location>
</feature>
<protein>
    <submittedName>
        <fullName evidence="8">Mechanosensitive ion channel</fullName>
    </submittedName>
</protein>
<feature type="transmembrane region" description="Helical" evidence="6">
    <location>
        <begin position="52"/>
        <end position="70"/>
    </location>
</feature>
<feature type="transmembrane region" description="Helical" evidence="6">
    <location>
        <begin position="20"/>
        <end position="40"/>
    </location>
</feature>
<dbReference type="PANTHER" id="PTHR30566:SF5">
    <property type="entry name" value="MECHANOSENSITIVE ION CHANNEL PROTEIN 1, MITOCHONDRIAL-RELATED"/>
    <property type="match status" value="1"/>
</dbReference>
<evidence type="ECO:0000313" key="8">
    <source>
        <dbReference type="EMBL" id="MBO1322705.1"/>
    </source>
</evidence>
<feature type="transmembrane region" description="Helical" evidence="6">
    <location>
        <begin position="76"/>
        <end position="94"/>
    </location>
</feature>
<sequence length="307" mass="34198">MSDIVPQWLLALSPVHSRIFESLLVVLLFVVVRSGILRLVGNRVSDLRARLAWRQSVTFVLFVLCALLLIRIWFVWFQSILTLLSVVAAALVIVSKELIANFTSSGIILWRALFEVGDRIQIGKTTGDVVEIGLFYITLAETGAGGDEATGRIVKVPNSSILGNEVANFSRGLELVWHEIVVPVAADKNWQRARVIAEELLEEHAAKITDKERRKLLKLSEEIMYTGKPARVYVRLAGEKIELTLRFLVKIHKRRVTEHRIWEGLLTRFTEEGDILGTPSKKEAAEGKSEAAAAEPTAPETAEAKQG</sequence>
<evidence type="ECO:0000256" key="2">
    <source>
        <dbReference type="ARBA" id="ARBA00022692"/>
    </source>
</evidence>
<dbReference type="InterPro" id="IPR023408">
    <property type="entry name" value="MscS_beta-dom_sf"/>
</dbReference>
<reference evidence="8" key="1">
    <citation type="submission" date="2021-03" db="EMBL/GenBank/DDBJ databases">
        <authorList>
            <person name="Wang G."/>
        </authorList>
    </citation>
    <scope>NUCLEOTIDE SEQUENCE</scope>
    <source>
        <strain evidence="8">KCTC 12899</strain>
    </source>
</reference>
<dbReference type="InterPro" id="IPR006685">
    <property type="entry name" value="MscS_channel_2nd"/>
</dbReference>
<dbReference type="GO" id="GO:0008381">
    <property type="term" value="F:mechanosensitive monoatomic ion channel activity"/>
    <property type="evidence" value="ECO:0007669"/>
    <property type="project" value="UniProtKB-ARBA"/>
</dbReference>